<name>A0A0B6ZRB1_9EUPU</name>
<reference evidence="2" key="1">
    <citation type="submission" date="2014-12" db="EMBL/GenBank/DDBJ databases">
        <title>Insight into the proteome of Arion vulgaris.</title>
        <authorList>
            <person name="Aradska J."/>
            <person name="Bulat T."/>
            <person name="Smidak R."/>
            <person name="Sarate P."/>
            <person name="Gangsoo J."/>
            <person name="Sialana F."/>
            <person name="Bilban M."/>
            <person name="Lubec G."/>
        </authorList>
    </citation>
    <scope>NUCLEOTIDE SEQUENCE</scope>
    <source>
        <tissue evidence="2">Skin</tissue>
    </source>
</reference>
<evidence type="ECO:0000256" key="1">
    <source>
        <dbReference type="SAM" id="MobiDB-lite"/>
    </source>
</evidence>
<dbReference type="EMBL" id="HACG01024238">
    <property type="protein sequence ID" value="CEK71103.1"/>
    <property type="molecule type" value="Transcribed_RNA"/>
</dbReference>
<feature type="compositionally biased region" description="Polar residues" evidence="1">
    <location>
        <begin position="720"/>
        <end position="731"/>
    </location>
</feature>
<protein>
    <submittedName>
        <fullName evidence="2">Uncharacterized protein</fullName>
    </submittedName>
</protein>
<sequence>AVQLLNSIIQGSVQNNNTGTIGGVSAQTVMNASSAVNPQLAARILALQKSGQLHQMQQQSNTVLTSKPVQNQETSSSQMKPSVVTLQQFGQLFSNIGGVTKVQVGGTNQAQQPQLASIQKQMGPRVASANKVLQLTINRPTTLHPNQIVRVASQPSPQLQLPSHGLAQIQTQSNFVVQQQNLLSQQQQQHTPSLISQQPSLSQSVLVSSSANVQLNGQPQTGSLQQLPKILQQAATKFQPNSISKIQLSTSSLISNQQQNNSSQSPGLVLSQLQAPTVPPTVLQPHIKFIINSSATSHPSTCNDNTSTASPKVFIESLKDSGSVTRIVRPDSPAVTQFSLNSCNADLLENSAAHTPQNDSSNAMIVGSSAINTFTSVTNKLGAHMIVPSSESNQYLISPIKLTPQVSLANVINPIKFMSANNVQNPSSVIGLVSGPVVVSNRLSNTSLTDLNNQVPVRSVVKYAGQPSTVCDKKEGKIAQLLLSPPVVTVNTSNISKVIVNSHLLPDTTPKLHSSVPSTSSNMGDDDINASLHSKTFLYKIGEQYFSSTANLPQIVPQTSLTAGALISPGITSAASKSDVQLLVPPSFIEASDQILKQNSAPRTNVLHLPLSAGAVTCSNNTVENPVLLQSTLKGIRSNSGERDISSAMITNQATMNGLNQNKPQLSFSLPGPTFTSPPFVRSDSASDMVVLMAGQVSSGEVNLENTRGLHPQRLKAAPTLQSQHSTNNETGAALDRITSGGNTFSGSQDISSSLSEPAQQRHLPTADLTLPLQDLDEKEAALNLLTLANQQI</sequence>
<organism evidence="2">
    <name type="scientific">Arion vulgaris</name>
    <dbReference type="NCBI Taxonomy" id="1028688"/>
    <lineage>
        <taxon>Eukaryota</taxon>
        <taxon>Metazoa</taxon>
        <taxon>Spiralia</taxon>
        <taxon>Lophotrochozoa</taxon>
        <taxon>Mollusca</taxon>
        <taxon>Gastropoda</taxon>
        <taxon>Heterobranchia</taxon>
        <taxon>Euthyneura</taxon>
        <taxon>Panpulmonata</taxon>
        <taxon>Eupulmonata</taxon>
        <taxon>Stylommatophora</taxon>
        <taxon>Helicina</taxon>
        <taxon>Arionoidea</taxon>
        <taxon>Arionidae</taxon>
        <taxon>Arion</taxon>
    </lineage>
</organism>
<proteinExistence type="predicted"/>
<feature type="region of interest" description="Disordered" evidence="1">
    <location>
        <begin position="719"/>
        <end position="762"/>
    </location>
</feature>
<accession>A0A0B6ZRB1</accession>
<dbReference type="AlphaFoldDB" id="A0A0B6ZRB1"/>
<gene>
    <name evidence="2" type="primary">ORF76930</name>
</gene>
<feature type="region of interest" description="Disordered" evidence="1">
    <location>
        <begin position="57"/>
        <end position="80"/>
    </location>
</feature>
<evidence type="ECO:0000313" key="2">
    <source>
        <dbReference type="EMBL" id="CEK71103.1"/>
    </source>
</evidence>
<feature type="non-terminal residue" evidence="2">
    <location>
        <position position="1"/>
    </location>
</feature>
<feature type="compositionally biased region" description="Polar residues" evidence="1">
    <location>
        <begin position="740"/>
        <end position="759"/>
    </location>
</feature>